<dbReference type="SMART" id="SM00363">
    <property type="entry name" value="S4"/>
    <property type="match status" value="1"/>
</dbReference>
<dbReference type="OrthoDB" id="9812787at2"/>
<dbReference type="PANTHER" id="PTHR13633:SF3">
    <property type="entry name" value="MITOCHONDRIAL TRANSCRIPTION RESCUE FACTOR 1"/>
    <property type="match status" value="1"/>
</dbReference>
<keyword evidence="4" id="KW-1185">Reference proteome</keyword>
<dbReference type="PANTHER" id="PTHR13633">
    <property type="entry name" value="MITOCHONDRIAL TRANSCRIPTION RESCUE FACTOR 1"/>
    <property type="match status" value="1"/>
</dbReference>
<dbReference type="InterPro" id="IPR002942">
    <property type="entry name" value="S4_RNA-bd"/>
</dbReference>
<dbReference type="PROSITE" id="PS50889">
    <property type="entry name" value="S4"/>
    <property type="match status" value="1"/>
</dbReference>
<evidence type="ECO:0000256" key="1">
    <source>
        <dbReference type="PROSITE-ProRule" id="PRU00182"/>
    </source>
</evidence>
<dbReference type="RefSeq" id="WP_057870916.1">
    <property type="nucleotide sequence ID" value="NZ_AZGB01000005.1"/>
</dbReference>
<comment type="caution">
    <text evidence="3">The sequence shown here is derived from an EMBL/GenBank/DDBJ whole genome shotgun (WGS) entry which is preliminary data.</text>
</comment>
<keyword evidence="1" id="KW-0694">RNA-binding</keyword>
<dbReference type="SUPFAM" id="SSF55174">
    <property type="entry name" value="Alpha-L RNA-binding motif"/>
    <property type="match status" value="1"/>
</dbReference>
<reference evidence="3 4" key="1">
    <citation type="journal article" date="2015" name="Genome Announc.">
        <title>Expanding the biotechnology potential of lactobacilli through comparative genomics of 213 strains and associated genera.</title>
        <authorList>
            <person name="Sun Z."/>
            <person name="Harris H.M."/>
            <person name="McCann A."/>
            <person name="Guo C."/>
            <person name="Argimon S."/>
            <person name="Zhang W."/>
            <person name="Yang X."/>
            <person name="Jeffery I.B."/>
            <person name="Cooney J.C."/>
            <person name="Kagawa T.F."/>
            <person name="Liu W."/>
            <person name="Song Y."/>
            <person name="Salvetti E."/>
            <person name="Wrobel A."/>
            <person name="Rasinkangas P."/>
            <person name="Parkhill J."/>
            <person name="Rea M.C."/>
            <person name="O'Sullivan O."/>
            <person name="Ritari J."/>
            <person name="Douillard F.P."/>
            <person name="Paul Ross R."/>
            <person name="Yang R."/>
            <person name="Briner A.E."/>
            <person name="Felis G.E."/>
            <person name="de Vos W.M."/>
            <person name="Barrangou R."/>
            <person name="Klaenhammer T.R."/>
            <person name="Caufield P.W."/>
            <person name="Cui Y."/>
            <person name="Zhang H."/>
            <person name="O'Toole P.W."/>
        </authorList>
    </citation>
    <scope>NUCLEOTIDE SEQUENCE [LARGE SCALE GENOMIC DNA]</scope>
    <source>
        <strain evidence="3 4">DSM 18630</strain>
    </source>
</reference>
<sequence length="261" mass="30185">MQSEAVYQHFRSAEAPLIAEFSDLINQAADEYRPILTRFLDPRERFIIQSLLPSDSTVKFACWGVTEHAERQRGIFYPAYFVPQKSDFELALLQIHYPLKFAQLKHSQILGTILGNGLQRSVIGDIITDEQQWQVIVDQNIAVYLLDQIERIGRTKVKFEAVSLDQVLSPKIDWERLDISVLSWRLDAILAAVFHFSRKKAKELLAADKVQLNWMPLMRPDIQLKLQDILSIRGYGRFKIIETTGISKRGRIHLQVDVLRK</sequence>
<organism evidence="3 4">
    <name type="scientific">Liquorilactobacillus ghanensis DSM 18630</name>
    <dbReference type="NCBI Taxonomy" id="1423750"/>
    <lineage>
        <taxon>Bacteria</taxon>
        <taxon>Bacillati</taxon>
        <taxon>Bacillota</taxon>
        <taxon>Bacilli</taxon>
        <taxon>Lactobacillales</taxon>
        <taxon>Lactobacillaceae</taxon>
        <taxon>Liquorilactobacillus</taxon>
    </lineage>
</organism>
<accession>A0A0R1VPB9</accession>
<dbReference type="InterPro" id="IPR012677">
    <property type="entry name" value="Nucleotide-bd_a/b_plait_sf"/>
</dbReference>
<dbReference type="Gene3D" id="3.30.70.330">
    <property type="match status" value="1"/>
</dbReference>
<dbReference type="InterPro" id="IPR040591">
    <property type="entry name" value="RqcP2_RBD"/>
</dbReference>
<dbReference type="Pfam" id="PF17774">
    <property type="entry name" value="YlmH_RBD"/>
    <property type="match status" value="1"/>
</dbReference>
<feature type="domain" description="RNA-binding S4" evidence="2">
    <location>
        <begin position="184"/>
        <end position="241"/>
    </location>
</feature>
<dbReference type="EMBL" id="AZGB01000005">
    <property type="protein sequence ID" value="KRM07672.1"/>
    <property type="molecule type" value="Genomic_DNA"/>
</dbReference>
<dbReference type="GO" id="GO:0003723">
    <property type="term" value="F:RNA binding"/>
    <property type="evidence" value="ECO:0007669"/>
    <property type="project" value="UniProtKB-KW"/>
</dbReference>
<dbReference type="Proteomes" id="UP000051451">
    <property type="component" value="Unassembled WGS sequence"/>
</dbReference>
<dbReference type="GeneID" id="98318176"/>
<protein>
    <submittedName>
        <fullName evidence="3">RNA binding protein</fullName>
    </submittedName>
</protein>
<dbReference type="PATRIC" id="fig|1423750.3.peg.113"/>
<proteinExistence type="predicted"/>
<dbReference type="STRING" id="1423750.FC89_GL000112"/>
<name>A0A0R1VPB9_9LACO</name>
<evidence type="ECO:0000313" key="3">
    <source>
        <dbReference type="EMBL" id="KRM07672.1"/>
    </source>
</evidence>
<evidence type="ECO:0000313" key="4">
    <source>
        <dbReference type="Proteomes" id="UP000051451"/>
    </source>
</evidence>
<dbReference type="AlphaFoldDB" id="A0A0R1VPB9"/>
<evidence type="ECO:0000259" key="2">
    <source>
        <dbReference type="SMART" id="SM00363"/>
    </source>
</evidence>
<gene>
    <name evidence="3" type="ORF">FC89_GL000112</name>
</gene>
<dbReference type="Gene3D" id="3.30.1370.160">
    <property type="match status" value="1"/>
</dbReference>